<name>A0AAE0AZ77_9ROSI</name>
<protein>
    <recommendedName>
        <fullName evidence="1">RNase H type-1 domain-containing protein</fullName>
    </recommendedName>
</protein>
<dbReference type="PANTHER" id="PTHR47074">
    <property type="entry name" value="BNAC02G40300D PROTEIN"/>
    <property type="match status" value="1"/>
</dbReference>
<keyword evidence="3" id="KW-1185">Reference proteome</keyword>
<evidence type="ECO:0000313" key="3">
    <source>
        <dbReference type="Proteomes" id="UP001281410"/>
    </source>
</evidence>
<dbReference type="PANTHER" id="PTHR47074:SF11">
    <property type="entry name" value="REVERSE TRANSCRIPTASE-LIKE PROTEIN"/>
    <property type="match status" value="1"/>
</dbReference>
<dbReference type="Gene3D" id="3.30.420.10">
    <property type="entry name" value="Ribonuclease H-like superfamily/Ribonuclease H"/>
    <property type="match status" value="1"/>
</dbReference>
<dbReference type="CDD" id="cd06222">
    <property type="entry name" value="RNase_H_like"/>
    <property type="match status" value="1"/>
</dbReference>
<dbReference type="Proteomes" id="UP001281410">
    <property type="component" value="Unassembled WGS sequence"/>
</dbReference>
<dbReference type="GO" id="GO:0004523">
    <property type="term" value="F:RNA-DNA hybrid ribonuclease activity"/>
    <property type="evidence" value="ECO:0007669"/>
    <property type="project" value="InterPro"/>
</dbReference>
<dbReference type="GO" id="GO:0003676">
    <property type="term" value="F:nucleic acid binding"/>
    <property type="evidence" value="ECO:0007669"/>
    <property type="project" value="InterPro"/>
</dbReference>
<dbReference type="InterPro" id="IPR002156">
    <property type="entry name" value="RNaseH_domain"/>
</dbReference>
<feature type="domain" description="RNase H type-1" evidence="1">
    <location>
        <begin position="15"/>
        <end position="108"/>
    </location>
</feature>
<sequence length="137" mass="15493">MRSGIDESRIWFIHMKKVIDDCYNARMTEIKAIYRGHIFSKDCGIVLCMIEFNAEVTVNWINDGSHLDSACGVVLEDMSLLISNLGVVSIKHVSRVANGVAHELAKLALTKDDDLFWLEDYPPSVCKTVMLDQQLYV</sequence>
<dbReference type="InterPro" id="IPR036397">
    <property type="entry name" value="RNaseH_sf"/>
</dbReference>
<accession>A0AAE0AZ77</accession>
<proteinExistence type="predicted"/>
<gene>
    <name evidence="2" type="ORF">Dsin_006412</name>
</gene>
<dbReference type="InterPro" id="IPR044730">
    <property type="entry name" value="RNase_H-like_dom_plant"/>
</dbReference>
<organism evidence="2 3">
    <name type="scientific">Dipteronia sinensis</name>
    <dbReference type="NCBI Taxonomy" id="43782"/>
    <lineage>
        <taxon>Eukaryota</taxon>
        <taxon>Viridiplantae</taxon>
        <taxon>Streptophyta</taxon>
        <taxon>Embryophyta</taxon>
        <taxon>Tracheophyta</taxon>
        <taxon>Spermatophyta</taxon>
        <taxon>Magnoliopsida</taxon>
        <taxon>eudicotyledons</taxon>
        <taxon>Gunneridae</taxon>
        <taxon>Pentapetalae</taxon>
        <taxon>rosids</taxon>
        <taxon>malvids</taxon>
        <taxon>Sapindales</taxon>
        <taxon>Sapindaceae</taxon>
        <taxon>Hippocastanoideae</taxon>
        <taxon>Acereae</taxon>
        <taxon>Dipteronia</taxon>
    </lineage>
</organism>
<dbReference type="EMBL" id="JANJYJ010000002">
    <property type="protein sequence ID" value="KAK3226550.1"/>
    <property type="molecule type" value="Genomic_DNA"/>
</dbReference>
<comment type="caution">
    <text evidence="2">The sequence shown here is derived from an EMBL/GenBank/DDBJ whole genome shotgun (WGS) entry which is preliminary data.</text>
</comment>
<dbReference type="InterPro" id="IPR052929">
    <property type="entry name" value="RNase_H-like_EbsB-rel"/>
</dbReference>
<dbReference type="AlphaFoldDB" id="A0AAE0AZ77"/>
<reference evidence="2" key="1">
    <citation type="journal article" date="2023" name="Plant J.">
        <title>Genome sequences and population genomics provide insights into the demographic history, inbreeding, and mutation load of two 'living fossil' tree species of Dipteronia.</title>
        <authorList>
            <person name="Feng Y."/>
            <person name="Comes H.P."/>
            <person name="Chen J."/>
            <person name="Zhu S."/>
            <person name="Lu R."/>
            <person name="Zhang X."/>
            <person name="Li P."/>
            <person name="Qiu J."/>
            <person name="Olsen K.M."/>
            <person name="Qiu Y."/>
        </authorList>
    </citation>
    <scope>NUCLEOTIDE SEQUENCE</scope>
    <source>
        <strain evidence="2">NBL</strain>
    </source>
</reference>
<evidence type="ECO:0000313" key="2">
    <source>
        <dbReference type="EMBL" id="KAK3226550.1"/>
    </source>
</evidence>
<dbReference type="Pfam" id="PF13456">
    <property type="entry name" value="RVT_3"/>
    <property type="match status" value="1"/>
</dbReference>
<evidence type="ECO:0000259" key="1">
    <source>
        <dbReference type="Pfam" id="PF13456"/>
    </source>
</evidence>